<keyword evidence="6" id="KW-0677">Repeat</keyword>
<evidence type="ECO:0000256" key="4">
    <source>
        <dbReference type="ARBA" id="ARBA00018350"/>
    </source>
</evidence>
<keyword evidence="5 11" id="KW-0963">Cytoplasm</keyword>
<dbReference type="Pfam" id="PF17004">
    <property type="entry name" value="SRP_TPR_like"/>
    <property type="match status" value="1"/>
</dbReference>
<dbReference type="PANTHER" id="PTHR14094:SF9">
    <property type="entry name" value="SIGNAL RECOGNITION PARTICLE SUBUNIT SRP72"/>
    <property type="match status" value="1"/>
</dbReference>
<organism evidence="15 16">
    <name type="scientific">Parthenolecanium corni</name>
    <dbReference type="NCBI Taxonomy" id="536013"/>
    <lineage>
        <taxon>Eukaryota</taxon>
        <taxon>Metazoa</taxon>
        <taxon>Ecdysozoa</taxon>
        <taxon>Arthropoda</taxon>
        <taxon>Hexapoda</taxon>
        <taxon>Insecta</taxon>
        <taxon>Pterygota</taxon>
        <taxon>Neoptera</taxon>
        <taxon>Paraneoptera</taxon>
        <taxon>Hemiptera</taxon>
        <taxon>Sternorrhyncha</taxon>
        <taxon>Coccoidea</taxon>
        <taxon>Coccidae</taxon>
        <taxon>Parthenolecanium</taxon>
    </lineage>
</organism>
<dbReference type="GO" id="GO:0005783">
    <property type="term" value="C:endoplasmic reticulum"/>
    <property type="evidence" value="ECO:0007669"/>
    <property type="project" value="UniProtKB-SubCell"/>
</dbReference>
<dbReference type="InterPro" id="IPR013699">
    <property type="entry name" value="Signal_recog_part_SRP72_RNA-bd"/>
</dbReference>
<accession>A0AAN9TSU1</accession>
<evidence type="ECO:0000259" key="14">
    <source>
        <dbReference type="Pfam" id="PF08492"/>
    </source>
</evidence>
<keyword evidence="9 11" id="KW-0733">Signal recognition particle</keyword>
<dbReference type="EMBL" id="JBBCAQ010000023">
    <property type="protein sequence ID" value="KAK7588106.1"/>
    <property type="molecule type" value="Genomic_DNA"/>
</dbReference>
<dbReference type="Pfam" id="PF13181">
    <property type="entry name" value="TPR_8"/>
    <property type="match status" value="1"/>
</dbReference>
<evidence type="ECO:0000313" key="16">
    <source>
        <dbReference type="Proteomes" id="UP001367676"/>
    </source>
</evidence>
<evidence type="ECO:0000256" key="1">
    <source>
        <dbReference type="ARBA" id="ARBA00004240"/>
    </source>
</evidence>
<gene>
    <name evidence="15" type="ORF">V9T40_005351</name>
</gene>
<evidence type="ECO:0000256" key="6">
    <source>
        <dbReference type="ARBA" id="ARBA00022737"/>
    </source>
</evidence>
<evidence type="ECO:0000256" key="3">
    <source>
        <dbReference type="ARBA" id="ARBA00007676"/>
    </source>
</evidence>
<dbReference type="InterPro" id="IPR015374">
    <property type="entry name" value="ChAPs"/>
</dbReference>
<dbReference type="Gene3D" id="1.25.40.10">
    <property type="entry name" value="Tetratricopeptide repeat domain"/>
    <property type="match status" value="3"/>
</dbReference>
<feature type="compositionally biased region" description="Basic residues" evidence="13">
    <location>
        <begin position="630"/>
        <end position="644"/>
    </location>
</feature>
<dbReference type="GO" id="GO:0006614">
    <property type="term" value="P:SRP-dependent cotranslational protein targeting to membrane"/>
    <property type="evidence" value="ECO:0007669"/>
    <property type="project" value="UniProtKB-UniRule"/>
</dbReference>
<keyword evidence="8" id="KW-0256">Endoplasmic reticulum</keyword>
<feature type="compositionally biased region" description="Basic and acidic residues" evidence="13">
    <location>
        <begin position="567"/>
        <end position="579"/>
    </location>
</feature>
<dbReference type="PROSITE" id="PS50005">
    <property type="entry name" value="TPR"/>
    <property type="match status" value="2"/>
</dbReference>
<evidence type="ECO:0000256" key="7">
    <source>
        <dbReference type="ARBA" id="ARBA00022803"/>
    </source>
</evidence>
<feature type="compositionally biased region" description="Basic residues" evidence="13">
    <location>
        <begin position="547"/>
        <end position="556"/>
    </location>
</feature>
<name>A0AAN9TSU1_9HEMI</name>
<dbReference type="Proteomes" id="UP001367676">
    <property type="component" value="Unassembled WGS sequence"/>
</dbReference>
<dbReference type="InterPro" id="IPR031545">
    <property type="entry name" value="SRP72_TPR-like"/>
</dbReference>
<dbReference type="GO" id="GO:0006893">
    <property type="term" value="P:Golgi to plasma membrane transport"/>
    <property type="evidence" value="ECO:0007669"/>
    <property type="project" value="UniProtKB-ARBA"/>
</dbReference>
<keyword evidence="10 11" id="KW-0687">Ribonucleoprotein</keyword>
<dbReference type="Pfam" id="PF09295">
    <property type="entry name" value="ChAPs"/>
    <property type="match status" value="1"/>
</dbReference>
<dbReference type="InterPro" id="IPR019734">
    <property type="entry name" value="TPR_rpt"/>
</dbReference>
<evidence type="ECO:0000256" key="2">
    <source>
        <dbReference type="ARBA" id="ARBA00004496"/>
    </source>
</evidence>
<comment type="subcellular location">
    <subcellularLocation>
        <location evidence="2 11">Cytoplasm</location>
    </subcellularLocation>
    <subcellularLocation>
        <location evidence="1">Endoplasmic reticulum</location>
    </subcellularLocation>
</comment>
<comment type="function">
    <text evidence="11">Component of the signal recognition particle (SRP) complex, a ribonucleoprotein complex that mediates the cotranslational targeting of secretory and membrane proteins to the endoplasmic reticulum (ER).</text>
</comment>
<dbReference type="GO" id="GO:0043022">
    <property type="term" value="F:ribosome binding"/>
    <property type="evidence" value="ECO:0007669"/>
    <property type="project" value="TreeGrafter"/>
</dbReference>
<evidence type="ECO:0000256" key="12">
    <source>
        <dbReference type="PROSITE-ProRule" id="PRU00339"/>
    </source>
</evidence>
<protein>
    <recommendedName>
        <fullName evidence="4 11">Signal recognition particle subunit SRP72</fullName>
    </recommendedName>
</protein>
<dbReference type="AlphaFoldDB" id="A0AAN9TSU1"/>
<dbReference type="Pfam" id="PF08492">
    <property type="entry name" value="SRP72"/>
    <property type="match status" value="1"/>
</dbReference>
<dbReference type="FunFam" id="1.25.40.10:FF:000062">
    <property type="entry name" value="Signal recognition particle subunit SRP72"/>
    <property type="match status" value="1"/>
</dbReference>
<reference evidence="15 16" key="1">
    <citation type="submission" date="2024-03" db="EMBL/GenBank/DDBJ databases">
        <title>Adaptation during the transition from Ophiocordyceps entomopathogen to insect associate is accompanied by gene loss and intensified selection.</title>
        <authorList>
            <person name="Ward C.M."/>
            <person name="Onetto C.A."/>
            <person name="Borneman A.R."/>
        </authorList>
    </citation>
    <scope>NUCLEOTIDE SEQUENCE [LARGE SCALE GENOMIC DNA]</scope>
    <source>
        <strain evidence="15">AWRI1</strain>
        <tissue evidence="15">Single Adult Female</tissue>
    </source>
</reference>
<dbReference type="GO" id="GO:0034044">
    <property type="term" value="C:exomer complex"/>
    <property type="evidence" value="ECO:0007669"/>
    <property type="project" value="UniProtKB-ARBA"/>
</dbReference>
<sequence>MESSEAALSSFYSELQKFEKNNDYERALNVCEKLLEQFPQEKEALHCKIVCLLQLSKFKEACAELDHAKVPLESLAFERAYCLYRLNEPKKALEIISACQNPSQKLLELKAQVLYRLERYEECYQTYREIIKQSHDDYEDERLSNLLAVVASLAATQQLNKSETPQQAEHTYELLYNTACRLAAEGLYIEAKVKLQAAEKLCRSSLEEDGLTEDEILDELAIIKTQIGYCLQKLGKEKEAQAIYNSILKLKPKDVSVIATASNNSVVINRDQNVFDSKKKIRSCTMEILEHKLPSRQRGAIAFNQCLFALYNQQFDYCLQLCDKLQTNFPLMSEGAVLIKSIVLAKDDKVGEAVKLLKKFTTEKVDDQLKLKLTAVQLLLSQNDKDSAAQLLESLVKFNYRPGIVSALVTLYLSKNEHDKATKLLNTAVDWHTNNKNSGVNLKSFWRLAADFYLREGNPQAAISCLHQLLDVNPNNKETIAKLVIAYANFDVRKAAEYCEKLPPLKMDNVDVTALESISWNTSKQKKSKVLPSPGKSSGNDFVEKVGKKKKRKPRLPKVYDPNIPPDPERWLPKHERSNYKKRKDRRYRDTGIGKGTQGAASGSSDQYDITKRTPTSGQNQVQQHGPRLQQRKLPHKKKKKGGR</sequence>
<dbReference type="SUPFAM" id="SSF48452">
    <property type="entry name" value="TPR-like"/>
    <property type="match status" value="2"/>
</dbReference>
<comment type="caution">
    <text evidence="15">The sequence shown here is derived from an EMBL/GenBank/DDBJ whole genome shotgun (WGS) entry which is preliminary data.</text>
</comment>
<keyword evidence="7 12" id="KW-0802">TPR repeat</keyword>
<dbReference type="SMART" id="SM00028">
    <property type="entry name" value="TPR"/>
    <property type="match status" value="4"/>
</dbReference>
<evidence type="ECO:0000256" key="8">
    <source>
        <dbReference type="ARBA" id="ARBA00022824"/>
    </source>
</evidence>
<comment type="similarity">
    <text evidence="3 11">Belongs to the SRP72 family.</text>
</comment>
<evidence type="ECO:0000256" key="10">
    <source>
        <dbReference type="ARBA" id="ARBA00023274"/>
    </source>
</evidence>
<proteinExistence type="inferred from homology"/>
<feature type="repeat" description="TPR" evidence="12">
    <location>
        <begin position="443"/>
        <end position="476"/>
    </location>
</feature>
<evidence type="ECO:0000256" key="13">
    <source>
        <dbReference type="SAM" id="MobiDB-lite"/>
    </source>
</evidence>
<feature type="domain" description="Signal recognition particle SRP72 subunit RNA-binding" evidence="14">
    <location>
        <begin position="525"/>
        <end position="582"/>
    </location>
</feature>
<keyword evidence="16" id="KW-1185">Reference proteome</keyword>
<dbReference type="GO" id="GO:0005786">
    <property type="term" value="C:signal recognition particle, endoplasmic reticulum targeting"/>
    <property type="evidence" value="ECO:0007669"/>
    <property type="project" value="UniProtKB-UniRule"/>
</dbReference>
<dbReference type="GO" id="GO:0008312">
    <property type="term" value="F:7S RNA binding"/>
    <property type="evidence" value="ECO:0007669"/>
    <property type="project" value="InterPro"/>
</dbReference>
<evidence type="ECO:0000256" key="9">
    <source>
        <dbReference type="ARBA" id="ARBA00023135"/>
    </source>
</evidence>
<feature type="region of interest" description="Disordered" evidence="13">
    <location>
        <begin position="523"/>
        <end position="644"/>
    </location>
</feature>
<evidence type="ECO:0000256" key="11">
    <source>
        <dbReference type="PIRNR" id="PIRNR038922"/>
    </source>
</evidence>
<dbReference type="InterPro" id="IPR026270">
    <property type="entry name" value="SRP72"/>
</dbReference>
<dbReference type="PIRSF" id="PIRSF038922">
    <property type="entry name" value="SRP72"/>
    <property type="match status" value="1"/>
</dbReference>
<feature type="repeat" description="TPR" evidence="12">
    <location>
        <begin position="221"/>
        <end position="254"/>
    </location>
</feature>
<dbReference type="PANTHER" id="PTHR14094">
    <property type="entry name" value="SIGNAL RECOGNITION PARTICLE 72"/>
    <property type="match status" value="1"/>
</dbReference>
<feature type="compositionally biased region" description="Polar residues" evidence="13">
    <location>
        <begin position="599"/>
        <end position="624"/>
    </location>
</feature>
<evidence type="ECO:0000256" key="5">
    <source>
        <dbReference type="ARBA" id="ARBA00022490"/>
    </source>
</evidence>
<evidence type="ECO:0000313" key="15">
    <source>
        <dbReference type="EMBL" id="KAK7588106.1"/>
    </source>
</evidence>
<dbReference type="InterPro" id="IPR011990">
    <property type="entry name" value="TPR-like_helical_dom_sf"/>
</dbReference>